<dbReference type="EMBL" id="FNND01000013">
    <property type="protein sequence ID" value="SDX19698.1"/>
    <property type="molecule type" value="Genomic_DNA"/>
</dbReference>
<keyword evidence="3" id="KW-1185">Reference proteome</keyword>
<sequence length="653" mass="77769">MSITFGKPRFVDEDEEPKGDGNSLPKFLVHFRRPDDYRGEFGFDWIRDEYIYIHNANLPICKDEEIVKKQYKSKKIYNIDYYSPWLALLPYSSSFEYGSSINKNGANLNVEIQEIDDLTSDDTKIFFEIDGDKNLLKIEPSSFSLSEALNKQKVVRYIDNEPITYRVLPKKINIKCLGALNKDTPINVYAQKGSTTKQVGMLMIYKANVIPKLRIVLVKMITDNDDKDFSLSKDFEYALKYQSFNQALLRVEVVKHQEYNLTKYEEKASIREFLADLKNKDRIFKDYFKEKIRTLLTYYPLTSSFKGNHIYLIYHNNRIREETKAELLGFKYNDQIIFINKGGLLKNGTIIHEIGHVLGLDHSFIDEDNDEKATSLPLYDDVSTDNFMDYDSKEVEGVVKTNPNKRISFFKWQWDIMQNSSKIEKTYDDYRTKGFWEKVRDKFFLILLLFIISSCSQKRDPKNNYLFTRIEIQFIDSCIEDVNIVSYEDEEYIKDSVIRTIDFLKDSLYLYHYRKKKGKSYELKEKRQWKNDTFYDSKIFNYIPPKYLENNKHYKFMAPECEKAYLSCNTVLYYNKNKESIRVFWTHPFEVSIDYDKMIEESCYPEIVPFFRIFSDIDYNIMNIRLGEEVGEKRKYFIEDENEAIKEIIKRYK</sequence>
<feature type="region of interest" description="Disordered" evidence="1">
    <location>
        <begin position="1"/>
        <end position="20"/>
    </location>
</feature>
<dbReference type="SUPFAM" id="SSF55486">
    <property type="entry name" value="Metalloproteases ('zincins'), catalytic domain"/>
    <property type="match status" value="1"/>
</dbReference>
<evidence type="ECO:0008006" key="4">
    <source>
        <dbReference type="Google" id="ProtNLM"/>
    </source>
</evidence>
<organism evidence="2 3">
    <name type="scientific">Capnocytophaga granulosa</name>
    <dbReference type="NCBI Taxonomy" id="45242"/>
    <lineage>
        <taxon>Bacteria</taxon>
        <taxon>Pseudomonadati</taxon>
        <taxon>Bacteroidota</taxon>
        <taxon>Flavobacteriia</taxon>
        <taxon>Flavobacteriales</taxon>
        <taxon>Flavobacteriaceae</taxon>
        <taxon>Capnocytophaga</taxon>
    </lineage>
</organism>
<evidence type="ECO:0000313" key="2">
    <source>
        <dbReference type="EMBL" id="SDX19698.1"/>
    </source>
</evidence>
<gene>
    <name evidence="2" type="ORF">SAMN05444420_1135</name>
</gene>
<dbReference type="OrthoDB" id="1150027at2"/>
<dbReference type="InterPro" id="IPR024079">
    <property type="entry name" value="MetalloPept_cat_dom_sf"/>
</dbReference>
<proteinExistence type="predicted"/>
<comment type="caution">
    <text evidence="2">The sequence shown here is derived from an EMBL/GenBank/DDBJ whole genome shotgun (WGS) entry which is preliminary data.</text>
</comment>
<dbReference type="Proteomes" id="UP000182771">
    <property type="component" value="Unassembled WGS sequence"/>
</dbReference>
<dbReference type="RefSeq" id="WP_016421273.1">
    <property type="nucleotide sequence ID" value="NZ_FNND01000013.1"/>
</dbReference>
<dbReference type="AlphaFoldDB" id="A0A1H2ZS60"/>
<protein>
    <recommendedName>
        <fullName evidence="4">Metallo-peptidase family M12B Reprolysin-like</fullName>
    </recommendedName>
</protein>
<name>A0A1H2ZS60_9FLAO</name>
<evidence type="ECO:0000256" key="1">
    <source>
        <dbReference type="SAM" id="MobiDB-lite"/>
    </source>
</evidence>
<accession>A0A1H2ZS60</accession>
<evidence type="ECO:0000313" key="3">
    <source>
        <dbReference type="Proteomes" id="UP000182771"/>
    </source>
</evidence>
<dbReference type="Gene3D" id="3.40.390.10">
    <property type="entry name" value="Collagenase (Catalytic Domain)"/>
    <property type="match status" value="1"/>
</dbReference>
<reference evidence="2 3" key="1">
    <citation type="submission" date="2016-10" db="EMBL/GenBank/DDBJ databases">
        <authorList>
            <person name="Varghese N."/>
            <person name="Submissions S."/>
        </authorList>
    </citation>
    <scope>NUCLEOTIDE SEQUENCE [LARGE SCALE GENOMIC DNA]</scope>
    <source>
        <strain evidence="2 3">DSM 11449</strain>
    </source>
</reference>
<dbReference type="GO" id="GO:0008237">
    <property type="term" value="F:metallopeptidase activity"/>
    <property type="evidence" value="ECO:0007669"/>
    <property type="project" value="InterPro"/>
</dbReference>
<dbReference type="GeneID" id="85018453"/>